<dbReference type="PANTHER" id="PTHR31267">
    <property type="entry name" value="DENTIN SIALOPHOSPHOPROTEIN-LIKE PROTEIN"/>
    <property type="match status" value="1"/>
</dbReference>
<gene>
    <name evidence="2" type="ORF">RND71_010387</name>
</gene>
<dbReference type="EMBL" id="JAVYJV010000005">
    <property type="protein sequence ID" value="KAK4370912.1"/>
    <property type="molecule type" value="Genomic_DNA"/>
</dbReference>
<name>A0AAE1VJ34_9SOLA</name>
<feature type="region of interest" description="Disordered" evidence="1">
    <location>
        <begin position="48"/>
        <end position="67"/>
    </location>
</feature>
<sequence>MPGNEVKDRVHNFFAQDGLSQGQHHSPVVDGSLPALGNILGVGSQRQAGGLSSNSYNLQNSDSTRGRSSYPFNVQCGLDSAQSTPWAEFGKSQQPNSNGKMYGNQYYQTRQGESSFLAVNTGSNISSGGSSFHELQRGADLEQQARGPVRSEPSGSPVSFDLFGGEQMNCQQLNMLQSLQQQPSGLNEMQQLQQQVMFMKMQELQRQQQLQQLDAGPQNLLNQVPPVPKVASSNHSPASVDGTTNSGAVNFALATELGNTNWLLCGSPILQGSANGFNSTNYGQAQRLMSLIPQHIDQSLYGIPVANSRGNMSQLPQVGTKKPAVRPMPTFSGSFPVNECAESSDQVGGQDGISTHRQGLQGESFFGHTVSQALSNAVNTENLQQANTMQKGSALQDFCGRLDVAIPAETSQEKAAAQASPPQNEVGLDPTEERILFGSDSNIWGAFSRSPNRNEEGGNLFDSAGLLTGSPSLQGGSWSALMQSAVAETSSSDVGTQEERSGLNFQSAEIPSGNQNLMYNSGRHKASSAEDKLPISPSLNSYSVRPSDSTDVNNSCHNVQGHRFPYERGQNLQANSQRPVQSSEGGSKLSDFGPLQTSVAEASQIFSNTSHPLDTEMISRRGSSTLTPELGGARQPWMKSASWGVPWSAVPSRDAALSILSENSSKRVQENNQKKFIQDEVFHGGLALKSSPRRNSAVDMEHVGSSMASPQGNSEAFSSYCSAAVPNSSTMKGGEDTSRSLETNNQSNYWKKVDLVKSNASEGLVFLQHHVMKDGQVLHSSPYVSDKEFTMHGMENIDKKDNSNDSYHSDLHPHSSAGGVRENALPDASDSRCLLMGKQNLSDQGGQKNSWPPKFQYHPLGNLDEDSDPPCSIKLSTHSQSIVQHDPQHGQSKVFGQISHSQAEPQKGQLSDVSVDGKGSSEVHCQSRFPGGVSNIPGLFNRSLDLHSPSKVAESSSNMLQLIQKVDQSRVCGSVAQFGHSANKASSEMPEAEDSDESVGHHLRSQSATSQGFGLQLGPPSRCAPVRNHSLTSQSPIQAVRSSHSSHAAVDTGEKNQGPMGPPQAQSLLSPSDLSQDGLMKNRFGIPGSTNNVTFIYAMPGNLSPAFDSHSGFPYMGGQLKISNAARTTTQVSTNQSMSVFDKHASCHTEKGDSCRGSANGQSVAASLPDGPENTQDSPILPAGKSQLSNANGTTESIFANQVSSQEPVSVSQALVSGIGQQGMPSKMFSSKWASFPPPQQPFGAQYAKDPSHISQSHQLNIVESSLSAPERQSDQYLNREGNFASQIGTNSANSLVYSEGEERRVKESPSQQIPLRNVDLIQKMNDPQGREPIVKYISGGSPANSVSVQRDIEAFGRSLKPNNLSNQNYSLLNQMQAIKHMEIDPSNRALKRMKVADSSTGAPQVPSGDTRMLGFSGPEDVQRSISSQQGRKMTPQDVLALRQDDSQSSAHSNYTNSVKLEQTQNGPQLEPSWLNQCRTLKNGQMLHMYDARRAAAMKTVEQLFTIGKSSSSLHALNTMLQVIPATSDRSPIDNLGPNSVPSSAAFENFSSPTLPVNVGHQHLILNPMKRKRATSEHTPWHREVSVDSRSSQTISLAENEWARAANKLTEKVKEGIDFNEEGAPRVKAKRRLILTTQLMQQLLPPPPAAILSAEANSEYESVDYSISRLALGDACSMFCCSNGDLNMRRDDKELLPEKCNTSQRIKKHYFAKAVVELMGRARILESDFLRLDKRASVLDVIVEGQDQEKFAVINRNIPSFLRVPSRILPTLTTQPRSREQKKKCLATLSEGHTFSASVACLALE</sequence>
<feature type="region of interest" description="Disordered" evidence="1">
    <location>
        <begin position="573"/>
        <end position="592"/>
    </location>
</feature>
<feature type="compositionally biased region" description="Polar residues" evidence="1">
    <location>
        <begin position="1029"/>
        <end position="1041"/>
    </location>
</feature>
<feature type="compositionally biased region" description="Polar residues" evidence="1">
    <location>
        <begin position="503"/>
        <end position="519"/>
    </location>
</feature>
<feature type="region of interest" description="Disordered" evidence="1">
    <location>
        <begin position="981"/>
        <end position="1081"/>
    </location>
</feature>
<feature type="compositionally biased region" description="Basic and acidic residues" evidence="1">
    <location>
        <begin position="796"/>
        <end position="813"/>
    </location>
</feature>
<dbReference type="Proteomes" id="UP001291623">
    <property type="component" value="Unassembled WGS sequence"/>
</dbReference>
<feature type="compositionally biased region" description="Polar residues" evidence="1">
    <location>
        <begin position="898"/>
        <end position="912"/>
    </location>
</feature>
<feature type="compositionally biased region" description="Low complexity" evidence="1">
    <location>
        <begin position="1063"/>
        <end position="1079"/>
    </location>
</feature>
<dbReference type="PANTHER" id="PTHR31267:SF8">
    <property type="match status" value="1"/>
</dbReference>
<reference evidence="2" key="1">
    <citation type="submission" date="2023-12" db="EMBL/GenBank/DDBJ databases">
        <title>Genome assembly of Anisodus tanguticus.</title>
        <authorList>
            <person name="Wang Y.-J."/>
        </authorList>
    </citation>
    <scope>NUCLEOTIDE SEQUENCE</scope>
    <source>
        <strain evidence="2">KB-2021</strain>
        <tissue evidence="2">Leaf</tissue>
    </source>
</reference>
<feature type="compositionally biased region" description="Polar residues" evidence="1">
    <location>
        <begin position="573"/>
        <end position="585"/>
    </location>
</feature>
<feature type="region of interest" description="Disordered" evidence="1">
    <location>
        <begin position="796"/>
        <end position="825"/>
    </location>
</feature>
<protein>
    <submittedName>
        <fullName evidence="2">Uncharacterized protein</fullName>
    </submittedName>
</protein>
<feature type="region of interest" description="Disordered" evidence="1">
    <location>
        <begin position="840"/>
        <end position="924"/>
    </location>
</feature>
<feature type="compositionally biased region" description="Polar residues" evidence="1">
    <location>
        <begin position="874"/>
        <end position="883"/>
    </location>
</feature>
<comment type="caution">
    <text evidence="2">The sequence shown here is derived from an EMBL/GenBank/DDBJ whole genome shotgun (WGS) entry which is preliminary data.</text>
</comment>
<organism evidence="2 3">
    <name type="scientific">Anisodus tanguticus</name>
    <dbReference type="NCBI Taxonomy" id="243964"/>
    <lineage>
        <taxon>Eukaryota</taxon>
        <taxon>Viridiplantae</taxon>
        <taxon>Streptophyta</taxon>
        <taxon>Embryophyta</taxon>
        <taxon>Tracheophyta</taxon>
        <taxon>Spermatophyta</taxon>
        <taxon>Magnoliopsida</taxon>
        <taxon>eudicotyledons</taxon>
        <taxon>Gunneridae</taxon>
        <taxon>Pentapetalae</taxon>
        <taxon>asterids</taxon>
        <taxon>lamiids</taxon>
        <taxon>Solanales</taxon>
        <taxon>Solanaceae</taxon>
        <taxon>Solanoideae</taxon>
        <taxon>Hyoscyameae</taxon>
        <taxon>Anisodus</taxon>
    </lineage>
</organism>
<evidence type="ECO:0000313" key="2">
    <source>
        <dbReference type="EMBL" id="KAK4370912.1"/>
    </source>
</evidence>
<evidence type="ECO:0000256" key="1">
    <source>
        <dbReference type="SAM" id="MobiDB-lite"/>
    </source>
</evidence>
<keyword evidence="3" id="KW-1185">Reference proteome</keyword>
<accession>A0AAE1VJ34</accession>
<evidence type="ECO:0000313" key="3">
    <source>
        <dbReference type="Proteomes" id="UP001291623"/>
    </source>
</evidence>
<feature type="compositionally biased region" description="Polar residues" evidence="1">
    <location>
        <begin position="840"/>
        <end position="850"/>
    </location>
</feature>
<proteinExistence type="predicted"/>
<feature type="compositionally biased region" description="Polar residues" evidence="1">
    <location>
        <begin position="537"/>
        <end position="558"/>
    </location>
</feature>
<feature type="region of interest" description="Disordered" evidence="1">
    <location>
        <begin position="489"/>
        <end position="562"/>
    </location>
</feature>
<feature type="region of interest" description="Disordered" evidence="1">
    <location>
        <begin position="1148"/>
        <end position="1191"/>
    </location>
</feature>